<evidence type="ECO:0000313" key="1">
    <source>
        <dbReference type="EMBL" id="MBB5198859.1"/>
    </source>
</evidence>
<dbReference type="EMBL" id="JACHHQ010000001">
    <property type="protein sequence ID" value="MBB5198859.1"/>
    <property type="molecule type" value="Genomic_DNA"/>
</dbReference>
<name>A0A840RQU5_9BURK</name>
<proteinExistence type="predicted"/>
<reference evidence="1 2" key="1">
    <citation type="submission" date="2020-08" db="EMBL/GenBank/DDBJ databases">
        <title>Genomic Encyclopedia of Type Strains, Phase IV (KMG-IV): sequencing the most valuable type-strain genomes for metagenomic binning, comparative biology and taxonomic classification.</title>
        <authorList>
            <person name="Goeker M."/>
        </authorList>
    </citation>
    <scope>NUCLEOTIDE SEQUENCE [LARGE SCALE GENOMIC DNA]</scope>
    <source>
        <strain evidence="1 2">DSM 23240</strain>
    </source>
</reference>
<sequence>MTKIDPLSLWDTNQLLLTTSITLVAFTSPQALFQDNVNYQVTKIRRRSLTVPVTALSATSARDV</sequence>
<dbReference type="AlphaFoldDB" id="A0A840RQU5"/>
<keyword evidence="2" id="KW-1185">Reference proteome</keyword>
<accession>A0A840RQU5</accession>
<dbReference type="Proteomes" id="UP000571084">
    <property type="component" value="Unassembled WGS sequence"/>
</dbReference>
<protein>
    <submittedName>
        <fullName evidence="1">Uncharacterized protein</fullName>
    </submittedName>
</protein>
<comment type="caution">
    <text evidence="1">The sequence shown here is derived from an EMBL/GenBank/DDBJ whole genome shotgun (WGS) entry which is preliminary data.</text>
</comment>
<organism evidence="1 2">
    <name type="scientific">Glaciimonas immobilis</name>
    <dbReference type="NCBI Taxonomy" id="728004"/>
    <lineage>
        <taxon>Bacteria</taxon>
        <taxon>Pseudomonadati</taxon>
        <taxon>Pseudomonadota</taxon>
        <taxon>Betaproteobacteria</taxon>
        <taxon>Burkholderiales</taxon>
        <taxon>Oxalobacteraceae</taxon>
        <taxon>Glaciimonas</taxon>
    </lineage>
</organism>
<gene>
    <name evidence="1" type="ORF">HNR39_000669</name>
</gene>
<evidence type="ECO:0000313" key="2">
    <source>
        <dbReference type="Proteomes" id="UP000571084"/>
    </source>
</evidence>